<dbReference type="EMBL" id="BRXZ01002752">
    <property type="protein sequence ID" value="GMH69455.1"/>
    <property type="molecule type" value="Genomic_DNA"/>
</dbReference>
<evidence type="ECO:0000313" key="3">
    <source>
        <dbReference type="Proteomes" id="UP001165082"/>
    </source>
</evidence>
<feature type="region of interest" description="Disordered" evidence="1">
    <location>
        <begin position="1"/>
        <end position="52"/>
    </location>
</feature>
<keyword evidence="3" id="KW-1185">Reference proteome</keyword>
<evidence type="ECO:0000313" key="2">
    <source>
        <dbReference type="EMBL" id="GMH69455.1"/>
    </source>
</evidence>
<organism evidence="2 3">
    <name type="scientific">Triparma retinervis</name>
    <dbReference type="NCBI Taxonomy" id="2557542"/>
    <lineage>
        <taxon>Eukaryota</taxon>
        <taxon>Sar</taxon>
        <taxon>Stramenopiles</taxon>
        <taxon>Ochrophyta</taxon>
        <taxon>Bolidophyceae</taxon>
        <taxon>Parmales</taxon>
        <taxon>Triparmaceae</taxon>
        <taxon>Triparma</taxon>
    </lineage>
</organism>
<comment type="caution">
    <text evidence="2">The sequence shown here is derived from an EMBL/GenBank/DDBJ whole genome shotgun (WGS) entry which is preliminary data.</text>
</comment>
<evidence type="ECO:0000256" key="1">
    <source>
        <dbReference type="SAM" id="MobiDB-lite"/>
    </source>
</evidence>
<proteinExistence type="predicted"/>
<gene>
    <name evidence="2" type="ORF">TrRE_jg3407</name>
</gene>
<name>A0A9W7E901_9STRA</name>
<protein>
    <submittedName>
        <fullName evidence="2">Uncharacterized protein</fullName>
    </submittedName>
</protein>
<dbReference type="Proteomes" id="UP001165082">
    <property type="component" value="Unassembled WGS sequence"/>
</dbReference>
<sequence>MEAALLNDSDDESNGAPVQRQHQQQQHHETLNIGSQAPQGQNNGIASSDPHLSAVPAQAPALALAGLPTSAGASTATTGRAAAATPTSTARPRVQVQLTPQQIQKHQQYNKFCTIMLNYLKANHVELYNSIRVKIEEFLKQPEAKGPDSPIKIVQLLKAHLPSKIFEAGHKTFQRIIRETEWKSKGFTRNPAEEVDVQVNVSHCEYARLFNKEIPLIGLDLGAEQLKLLTSVGSAGGTGGLVTPGSSGLLQQQSQSQVIKEQYKDWSKKNILTARSSYARLRVPRADSTENVVVDFAGKGSGSNAVAAGTQANEWKSPAQVETSDAACTMLSMATQQFIERVLTASISNAQKDVDIDGIRIHAMQKLSKSQPPLGMILGKDVDKQIARASYKICKVYKKQETTLAKKYEQTKLNTERFEMSSMESSHTRNITDMSVLSKRKYKAGEAEKVVSDSKKISKYVETGKLAPLGAIMPGHGKIGITRLDIVGGVQIMQTGAPGKCVAALEEIKCGLQGGFQG</sequence>
<reference evidence="2" key="1">
    <citation type="submission" date="2022-07" db="EMBL/GenBank/DDBJ databases">
        <title>Genome analysis of Parmales, a sister group of diatoms, reveals the evolutionary specialization of diatoms from phago-mixotrophs to photoautotrophs.</title>
        <authorList>
            <person name="Ban H."/>
            <person name="Sato S."/>
            <person name="Yoshikawa S."/>
            <person name="Kazumasa Y."/>
            <person name="Nakamura Y."/>
            <person name="Ichinomiya M."/>
            <person name="Saitoh K."/>
            <person name="Sato N."/>
            <person name="Blanc-Mathieu R."/>
            <person name="Endo H."/>
            <person name="Kuwata A."/>
            <person name="Ogata H."/>
        </authorList>
    </citation>
    <scope>NUCLEOTIDE SEQUENCE</scope>
</reference>
<feature type="region of interest" description="Disordered" evidence="1">
    <location>
        <begin position="70"/>
        <end position="93"/>
    </location>
</feature>
<accession>A0A9W7E901</accession>
<feature type="compositionally biased region" description="Polar residues" evidence="1">
    <location>
        <begin position="32"/>
        <end position="46"/>
    </location>
</feature>
<dbReference type="OrthoDB" id="10342120at2759"/>
<dbReference type="AlphaFoldDB" id="A0A9W7E901"/>